<dbReference type="InterPro" id="IPR008271">
    <property type="entry name" value="Ser/Thr_kinase_AS"/>
</dbReference>
<dbReference type="Gene3D" id="3.30.200.20">
    <property type="entry name" value="Phosphorylase Kinase, domain 1"/>
    <property type="match status" value="1"/>
</dbReference>
<organism evidence="16 17">
    <name type="scientific">Paralvinella palmiformis</name>
    <dbReference type="NCBI Taxonomy" id="53620"/>
    <lineage>
        <taxon>Eukaryota</taxon>
        <taxon>Metazoa</taxon>
        <taxon>Spiralia</taxon>
        <taxon>Lophotrochozoa</taxon>
        <taxon>Annelida</taxon>
        <taxon>Polychaeta</taxon>
        <taxon>Sedentaria</taxon>
        <taxon>Canalipalpata</taxon>
        <taxon>Terebellida</taxon>
        <taxon>Terebelliformia</taxon>
        <taxon>Alvinellidae</taxon>
        <taxon>Paralvinella</taxon>
    </lineage>
</organism>
<accession>A0AAD9MZA0</accession>
<feature type="domain" description="Protein kinase" evidence="15">
    <location>
        <begin position="467"/>
        <end position="752"/>
    </location>
</feature>
<feature type="compositionally biased region" description="Acidic residues" evidence="14">
    <location>
        <begin position="310"/>
        <end position="334"/>
    </location>
</feature>
<comment type="similarity">
    <text evidence="2">Belongs to the protein kinase superfamily. CMGC Ser/Thr protein kinase family. CDC2/CDKX subfamily.</text>
</comment>
<evidence type="ECO:0000256" key="5">
    <source>
        <dbReference type="ARBA" id="ARBA00022553"/>
    </source>
</evidence>
<comment type="catalytic activity">
    <reaction evidence="11">
        <text>L-threonyl-[protein] + ATP = O-phospho-L-threonyl-[protein] + ADP + H(+)</text>
        <dbReference type="Rhea" id="RHEA:46608"/>
        <dbReference type="Rhea" id="RHEA-COMP:11060"/>
        <dbReference type="Rhea" id="RHEA-COMP:11605"/>
        <dbReference type="ChEBI" id="CHEBI:15378"/>
        <dbReference type="ChEBI" id="CHEBI:30013"/>
        <dbReference type="ChEBI" id="CHEBI:30616"/>
        <dbReference type="ChEBI" id="CHEBI:61977"/>
        <dbReference type="ChEBI" id="CHEBI:456216"/>
        <dbReference type="EC" id="2.7.11.22"/>
    </reaction>
</comment>
<feature type="compositionally biased region" description="Basic residues" evidence="14">
    <location>
        <begin position="104"/>
        <end position="114"/>
    </location>
</feature>
<keyword evidence="17" id="KW-1185">Reference proteome</keyword>
<evidence type="ECO:0000313" key="17">
    <source>
        <dbReference type="Proteomes" id="UP001208570"/>
    </source>
</evidence>
<dbReference type="Pfam" id="PF00069">
    <property type="entry name" value="Pkinase"/>
    <property type="match status" value="1"/>
</dbReference>
<dbReference type="FunFam" id="1.10.510.10:FF:000124">
    <property type="entry name" value="cyclin-dependent kinase 11B isoform X1"/>
    <property type="match status" value="1"/>
</dbReference>
<feature type="compositionally biased region" description="Low complexity" evidence="14">
    <location>
        <begin position="370"/>
        <end position="379"/>
    </location>
</feature>
<feature type="region of interest" description="Disordered" evidence="14">
    <location>
        <begin position="763"/>
        <end position="792"/>
    </location>
</feature>
<dbReference type="PANTHER" id="PTHR24056:SF107">
    <property type="entry name" value="CYCLIN-DEPENDENT KINASE 11A-RELATED"/>
    <property type="match status" value="1"/>
</dbReference>
<evidence type="ECO:0000256" key="1">
    <source>
        <dbReference type="ARBA" id="ARBA00001946"/>
    </source>
</evidence>
<comment type="caution">
    <text evidence="16">The sequence shown here is derived from an EMBL/GenBank/DDBJ whole genome shotgun (WGS) entry which is preliminary data.</text>
</comment>
<dbReference type="Proteomes" id="UP001208570">
    <property type="component" value="Unassembled WGS sequence"/>
</dbReference>
<feature type="compositionally biased region" description="Basic and acidic residues" evidence="14">
    <location>
        <begin position="115"/>
        <end position="135"/>
    </location>
</feature>
<evidence type="ECO:0000256" key="10">
    <source>
        <dbReference type="ARBA" id="ARBA00023306"/>
    </source>
</evidence>
<keyword evidence="7" id="KW-0547">Nucleotide-binding</keyword>
<dbReference type="GO" id="GO:0005634">
    <property type="term" value="C:nucleus"/>
    <property type="evidence" value="ECO:0007669"/>
    <property type="project" value="TreeGrafter"/>
</dbReference>
<reference evidence="16" key="1">
    <citation type="journal article" date="2023" name="Mol. Biol. Evol.">
        <title>Third-Generation Sequencing Reveals the Adaptive Role of the Epigenome in Three Deep-Sea Polychaetes.</title>
        <authorList>
            <person name="Perez M."/>
            <person name="Aroh O."/>
            <person name="Sun Y."/>
            <person name="Lan Y."/>
            <person name="Juniper S.K."/>
            <person name="Young C.R."/>
            <person name="Angers B."/>
            <person name="Qian P.Y."/>
        </authorList>
    </citation>
    <scope>NUCLEOTIDE SEQUENCE</scope>
    <source>
        <strain evidence="16">P08H-3</strain>
    </source>
</reference>
<evidence type="ECO:0000256" key="2">
    <source>
        <dbReference type="ARBA" id="ARBA00006485"/>
    </source>
</evidence>
<keyword evidence="6" id="KW-0808">Transferase</keyword>
<evidence type="ECO:0000256" key="9">
    <source>
        <dbReference type="ARBA" id="ARBA00022840"/>
    </source>
</evidence>
<evidence type="ECO:0000256" key="13">
    <source>
        <dbReference type="ARBA" id="ARBA00079859"/>
    </source>
</evidence>
<sequence length="825" mass="96454">MGQGIWRSLANGSAGEKAWLAKVARADIWFVIPMSHSTYSPMEQGELEASPGYHNSPVMQHHDEDAEEDEGMSDSPIIVENQGERDDNEDALDIKPPQANPPKKDKHKHKHKDERKRDRDKDRSRDRHGDRDRERVKHRHEKDRAVKIVYDERHGLREKERERDKEYERKRRKDYEEKLLAEMKRREKSQRERERLERLERERRKLEREREQREREHREKLRLEQERLAKAEREKDRLNKAESERLERTHQYKEDNEERRTHTSRHDMEKRREKSYHKEKRNEDSHSRSPLPAKREKHYEEKKSRHQEVSIEEDEEIRDEPVENEEEPVEEYDDNQINAGKDHESEAEEGEHTDQESSSDSSSDSDSDESGSNSESESGASEKVHSSHEYSEDEAGDQMNESRKYYKSKFDDPDEEYHSHQSSEHHTDIAESDEYIQDTPPQSPIELTPELPPYFPAIQGCRNVEEFHCLNRIEEGTYGVVYRARDKKTNEIVALKRLKMEKEKEGFPITSLREINTLLKAQHPNVVTVREIVVGSNMDKIYIVMDYVEHDLKGLMETMKDPFIIGEVKTLMIQLLRGVGHLHDNWIIHRDLKTSNLLLSHNGILKIGDFGLAREYGSPLKPYTSIVVTLWYRAPELLLGIKEYSTHIDMWSVGCIFAEFLNKKPLFPGKSEIDELTRIFKDLGTPNEKIWKGVSELPGMKKCTFAEYPYNQLRKRFNPLLSDTGFDLMNRFLCYDPHRRITAEEALKHKYFSESPLPVDPSMFPTWPARSEQPRRAHGNTPKPPSGGKAYAKLLGDDDDAFSGFHLSSTTKGASAGGTGFALKF</sequence>
<dbReference type="InterPro" id="IPR000719">
    <property type="entry name" value="Prot_kinase_dom"/>
</dbReference>
<keyword evidence="10" id="KW-0131">Cell cycle</keyword>
<dbReference type="GO" id="GO:0004693">
    <property type="term" value="F:cyclin-dependent protein serine/threonine kinase activity"/>
    <property type="evidence" value="ECO:0007669"/>
    <property type="project" value="UniProtKB-EC"/>
</dbReference>
<evidence type="ECO:0000256" key="6">
    <source>
        <dbReference type="ARBA" id="ARBA00022679"/>
    </source>
</evidence>
<keyword evidence="8" id="KW-0418">Kinase</keyword>
<feature type="compositionally biased region" description="Basic and acidic residues" evidence="14">
    <location>
        <begin position="380"/>
        <end position="390"/>
    </location>
</feature>
<evidence type="ECO:0000256" key="12">
    <source>
        <dbReference type="ARBA" id="ARBA00048367"/>
    </source>
</evidence>
<feature type="compositionally biased region" description="Basic and acidic residues" evidence="14">
    <location>
        <begin position="142"/>
        <end position="272"/>
    </location>
</feature>
<dbReference type="GO" id="GO:0007346">
    <property type="term" value="P:regulation of mitotic cell cycle"/>
    <property type="evidence" value="ECO:0007669"/>
    <property type="project" value="TreeGrafter"/>
</dbReference>
<dbReference type="Gene3D" id="1.10.510.10">
    <property type="entry name" value="Transferase(Phosphotransferase) domain 1"/>
    <property type="match status" value="1"/>
</dbReference>
<name>A0AAD9MZA0_9ANNE</name>
<evidence type="ECO:0000256" key="4">
    <source>
        <dbReference type="ARBA" id="ARBA00022527"/>
    </source>
</evidence>
<keyword evidence="5" id="KW-0597">Phosphoprotein</keyword>
<comment type="catalytic activity">
    <reaction evidence="12">
        <text>L-seryl-[protein] + ATP = O-phospho-L-seryl-[protein] + ADP + H(+)</text>
        <dbReference type="Rhea" id="RHEA:17989"/>
        <dbReference type="Rhea" id="RHEA-COMP:9863"/>
        <dbReference type="Rhea" id="RHEA-COMP:11604"/>
        <dbReference type="ChEBI" id="CHEBI:15378"/>
        <dbReference type="ChEBI" id="CHEBI:29999"/>
        <dbReference type="ChEBI" id="CHEBI:30616"/>
        <dbReference type="ChEBI" id="CHEBI:83421"/>
        <dbReference type="ChEBI" id="CHEBI:456216"/>
        <dbReference type="EC" id="2.7.11.22"/>
    </reaction>
</comment>
<evidence type="ECO:0000256" key="14">
    <source>
        <dbReference type="SAM" id="MobiDB-lite"/>
    </source>
</evidence>
<feature type="region of interest" description="Disordered" evidence="14">
    <location>
        <begin position="42"/>
        <end position="400"/>
    </location>
</feature>
<comment type="cofactor">
    <cofactor evidence="1">
        <name>Mg(2+)</name>
        <dbReference type="ChEBI" id="CHEBI:18420"/>
    </cofactor>
</comment>
<evidence type="ECO:0000256" key="8">
    <source>
        <dbReference type="ARBA" id="ARBA00022777"/>
    </source>
</evidence>
<dbReference type="PROSITE" id="PS00108">
    <property type="entry name" value="PROTEIN_KINASE_ST"/>
    <property type="match status" value="1"/>
</dbReference>
<dbReference type="GO" id="GO:0005524">
    <property type="term" value="F:ATP binding"/>
    <property type="evidence" value="ECO:0007669"/>
    <property type="project" value="UniProtKB-KW"/>
</dbReference>
<dbReference type="SUPFAM" id="SSF56112">
    <property type="entry name" value="Protein kinase-like (PK-like)"/>
    <property type="match status" value="1"/>
</dbReference>
<evidence type="ECO:0000259" key="15">
    <source>
        <dbReference type="PROSITE" id="PS50011"/>
    </source>
</evidence>
<dbReference type="FunFam" id="3.30.200.20:FF:000054">
    <property type="entry name" value="Cyclin-dependent kinase 11B"/>
    <property type="match status" value="1"/>
</dbReference>
<dbReference type="PROSITE" id="PS50011">
    <property type="entry name" value="PROTEIN_KINASE_DOM"/>
    <property type="match status" value="1"/>
</dbReference>
<dbReference type="PANTHER" id="PTHR24056">
    <property type="entry name" value="CELL DIVISION PROTEIN KINASE"/>
    <property type="match status" value="1"/>
</dbReference>
<dbReference type="EC" id="2.7.11.22" evidence="3"/>
<proteinExistence type="inferred from homology"/>
<feature type="compositionally biased region" description="Basic and acidic residues" evidence="14">
    <location>
        <begin position="340"/>
        <end position="355"/>
    </location>
</feature>
<gene>
    <name evidence="16" type="ORF">LSH36_367g01027</name>
</gene>
<dbReference type="SMART" id="SM00220">
    <property type="entry name" value="S_TKc"/>
    <property type="match status" value="1"/>
</dbReference>
<evidence type="ECO:0000256" key="7">
    <source>
        <dbReference type="ARBA" id="ARBA00022741"/>
    </source>
</evidence>
<dbReference type="CDD" id="cd07843">
    <property type="entry name" value="STKc_CDC2L1"/>
    <property type="match status" value="1"/>
</dbReference>
<evidence type="ECO:0000313" key="16">
    <source>
        <dbReference type="EMBL" id="KAK2151312.1"/>
    </source>
</evidence>
<protein>
    <recommendedName>
        <fullName evidence="3">cyclin-dependent kinase</fullName>
        <ecNumber evidence="3">2.7.11.22</ecNumber>
    </recommendedName>
    <alternativeName>
        <fullName evidence="13">Galactosyltransferase-associated protein kinase p58/GTA</fullName>
    </alternativeName>
</protein>
<feature type="compositionally biased region" description="Basic and acidic residues" evidence="14">
    <location>
        <begin position="280"/>
        <end position="309"/>
    </location>
</feature>
<evidence type="ECO:0000256" key="11">
    <source>
        <dbReference type="ARBA" id="ARBA00047811"/>
    </source>
</evidence>
<keyword evidence="9" id="KW-0067">ATP-binding</keyword>
<keyword evidence="4" id="KW-0723">Serine/threonine-protein kinase</keyword>
<dbReference type="InterPro" id="IPR045267">
    <property type="entry name" value="CDK11/PITSLRE_STKc"/>
</dbReference>
<dbReference type="EMBL" id="JAODUP010000367">
    <property type="protein sequence ID" value="KAK2151312.1"/>
    <property type="molecule type" value="Genomic_DNA"/>
</dbReference>
<dbReference type="InterPro" id="IPR011009">
    <property type="entry name" value="Kinase-like_dom_sf"/>
</dbReference>
<dbReference type="InterPro" id="IPR050108">
    <property type="entry name" value="CDK"/>
</dbReference>
<dbReference type="AlphaFoldDB" id="A0AAD9MZA0"/>
<evidence type="ECO:0000256" key="3">
    <source>
        <dbReference type="ARBA" id="ARBA00012425"/>
    </source>
</evidence>